<dbReference type="HOGENOM" id="CLU_819228_0_0_1"/>
<feature type="compositionally biased region" description="Basic residues" evidence="4">
    <location>
        <begin position="16"/>
        <end position="25"/>
    </location>
</feature>
<sequence>MSEPAPAEETPAQKQARLRRERRNAKIQAGGSARLAAIMNSSGRQHAAEAETARPAAQLPQSSPAPVGGTATPDPDIVDISEHHYQPRTTNRSPGPRFESGPQAQQMPPADDPMMAMLQQMMAGAGEQNRDPNAQIPPGLASLFGALGQEQEAAQQPPTSSAYVWRILHFVISLFLALYVTLNTTFTGSKRARELSSLTYTAPLSLERNFSTQLFYLFATAEVVLQSSRYFIEKGRLTQSGIMGTLSQVLPEPWAGYVRVVGRYSVIYTTVVADAMVVVFVLGVMAWWKNGASAELEA</sequence>
<dbReference type="VEuPathDB" id="FungiDB:PV09_02761"/>
<dbReference type="GeneID" id="27310734"/>
<dbReference type="EMBL" id="KN847535">
    <property type="protein sequence ID" value="KIW06293.1"/>
    <property type="molecule type" value="Genomic_DNA"/>
</dbReference>
<dbReference type="InterPro" id="IPR028143">
    <property type="entry name" value="Get2/sif1"/>
</dbReference>
<feature type="region of interest" description="Disordered" evidence="4">
    <location>
        <begin position="1"/>
        <end position="111"/>
    </location>
</feature>
<dbReference type="Pfam" id="PF08690">
    <property type="entry name" value="GET2"/>
    <property type="match status" value="1"/>
</dbReference>
<feature type="transmembrane region" description="Helical" evidence="5">
    <location>
        <begin position="266"/>
        <end position="288"/>
    </location>
</feature>
<evidence type="ECO:0000256" key="2">
    <source>
        <dbReference type="ARBA" id="ARBA00022989"/>
    </source>
</evidence>
<keyword evidence="3 5" id="KW-0472">Membrane</keyword>
<evidence type="ECO:0000256" key="5">
    <source>
        <dbReference type="SAM" id="Phobius"/>
    </source>
</evidence>
<feature type="compositionally biased region" description="Low complexity" evidence="4">
    <location>
        <begin position="53"/>
        <end position="66"/>
    </location>
</feature>
<protein>
    <recommendedName>
        <fullName evidence="8">GET complex, subunit GET2</fullName>
    </recommendedName>
</protein>
<proteinExistence type="predicted"/>
<keyword evidence="2 5" id="KW-1133">Transmembrane helix</keyword>
<evidence type="ECO:0000256" key="4">
    <source>
        <dbReference type="SAM" id="MobiDB-lite"/>
    </source>
</evidence>
<feature type="transmembrane region" description="Helical" evidence="5">
    <location>
        <begin position="163"/>
        <end position="182"/>
    </location>
</feature>
<dbReference type="Proteomes" id="UP000053259">
    <property type="component" value="Unassembled WGS sequence"/>
</dbReference>
<gene>
    <name evidence="6" type="ORF">PV09_02761</name>
</gene>
<reference evidence="6 7" key="1">
    <citation type="submission" date="2015-01" db="EMBL/GenBank/DDBJ databases">
        <title>The Genome Sequence of Ochroconis gallopava CBS43764.</title>
        <authorList>
            <consortium name="The Broad Institute Genomics Platform"/>
            <person name="Cuomo C."/>
            <person name="de Hoog S."/>
            <person name="Gorbushina A."/>
            <person name="Stielow B."/>
            <person name="Teixiera M."/>
            <person name="Abouelleil A."/>
            <person name="Chapman S.B."/>
            <person name="Priest M."/>
            <person name="Young S.K."/>
            <person name="Wortman J."/>
            <person name="Nusbaum C."/>
            <person name="Birren B."/>
        </authorList>
    </citation>
    <scope>NUCLEOTIDE SEQUENCE [LARGE SCALE GENOMIC DNA]</scope>
    <source>
        <strain evidence="6 7">CBS 43764</strain>
    </source>
</reference>
<evidence type="ECO:0008006" key="8">
    <source>
        <dbReference type="Google" id="ProtNLM"/>
    </source>
</evidence>
<accession>A0A0D2AH94</accession>
<evidence type="ECO:0000256" key="3">
    <source>
        <dbReference type="ARBA" id="ARBA00023136"/>
    </source>
</evidence>
<dbReference type="STRING" id="253628.A0A0D2AH94"/>
<dbReference type="PANTHER" id="PTHR28263:SF1">
    <property type="entry name" value="GOLGI TO ER TRAFFIC PROTEIN 2"/>
    <property type="match status" value="1"/>
</dbReference>
<dbReference type="PANTHER" id="PTHR28263">
    <property type="entry name" value="GOLGI TO ER TRAFFIC PROTEIN 2"/>
    <property type="match status" value="1"/>
</dbReference>
<dbReference type="RefSeq" id="XP_016216162.1">
    <property type="nucleotide sequence ID" value="XM_016355856.1"/>
</dbReference>
<dbReference type="InParanoid" id="A0A0D2AH94"/>
<evidence type="ECO:0000313" key="6">
    <source>
        <dbReference type="EMBL" id="KIW06293.1"/>
    </source>
</evidence>
<dbReference type="OrthoDB" id="5393181at2759"/>
<dbReference type="GO" id="GO:0006890">
    <property type="term" value="P:retrograde vesicle-mediated transport, Golgi to endoplasmic reticulum"/>
    <property type="evidence" value="ECO:0007669"/>
    <property type="project" value="TreeGrafter"/>
</dbReference>
<feature type="compositionally biased region" description="Low complexity" evidence="4">
    <location>
        <begin position="102"/>
        <end position="111"/>
    </location>
</feature>
<name>A0A0D2AH94_9PEZI</name>
<evidence type="ECO:0000256" key="1">
    <source>
        <dbReference type="ARBA" id="ARBA00022692"/>
    </source>
</evidence>
<dbReference type="AlphaFoldDB" id="A0A0D2AH94"/>
<organism evidence="6 7">
    <name type="scientific">Verruconis gallopava</name>
    <dbReference type="NCBI Taxonomy" id="253628"/>
    <lineage>
        <taxon>Eukaryota</taxon>
        <taxon>Fungi</taxon>
        <taxon>Dikarya</taxon>
        <taxon>Ascomycota</taxon>
        <taxon>Pezizomycotina</taxon>
        <taxon>Dothideomycetes</taxon>
        <taxon>Pleosporomycetidae</taxon>
        <taxon>Venturiales</taxon>
        <taxon>Sympoventuriaceae</taxon>
        <taxon>Verruconis</taxon>
    </lineage>
</organism>
<evidence type="ECO:0000313" key="7">
    <source>
        <dbReference type="Proteomes" id="UP000053259"/>
    </source>
</evidence>
<keyword evidence="1 5" id="KW-0812">Transmembrane</keyword>
<keyword evidence="7" id="KW-1185">Reference proteome</keyword>